<proteinExistence type="predicted"/>
<gene>
    <name evidence="3" type="ORF">C5167_042459</name>
</gene>
<dbReference type="OrthoDB" id="1899721at2759"/>
<feature type="compositionally biased region" description="Polar residues" evidence="2">
    <location>
        <begin position="22"/>
        <end position="32"/>
    </location>
</feature>
<dbReference type="Gramene" id="RZC79886">
    <property type="protein sequence ID" value="RZC79886"/>
    <property type="gene ID" value="C5167_042459"/>
</dbReference>
<evidence type="ECO:0000256" key="1">
    <source>
        <dbReference type="SAM" id="Coils"/>
    </source>
</evidence>
<name>A0A4Y7L3Y0_PAPSO</name>
<feature type="compositionally biased region" description="Basic and acidic residues" evidence="2">
    <location>
        <begin position="63"/>
        <end position="80"/>
    </location>
</feature>
<dbReference type="EMBL" id="CM010724">
    <property type="protein sequence ID" value="RZC79886.1"/>
    <property type="molecule type" value="Genomic_DNA"/>
</dbReference>
<protein>
    <submittedName>
        <fullName evidence="3">Uncharacterized protein</fullName>
    </submittedName>
</protein>
<feature type="region of interest" description="Disordered" evidence="2">
    <location>
        <begin position="200"/>
        <end position="236"/>
    </location>
</feature>
<organism evidence="3 4">
    <name type="scientific">Papaver somniferum</name>
    <name type="common">Opium poppy</name>
    <dbReference type="NCBI Taxonomy" id="3469"/>
    <lineage>
        <taxon>Eukaryota</taxon>
        <taxon>Viridiplantae</taxon>
        <taxon>Streptophyta</taxon>
        <taxon>Embryophyta</taxon>
        <taxon>Tracheophyta</taxon>
        <taxon>Spermatophyta</taxon>
        <taxon>Magnoliopsida</taxon>
        <taxon>Ranunculales</taxon>
        <taxon>Papaveraceae</taxon>
        <taxon>Papaveroideae</taxon>
        <taxon>Papaver</taxon>
    </lineage>
</organism>
<evidence type="ECO:0000256" key="2">
    <source>
        <dbReference type="SAM" id="MobiDB-lite"/>
    </source>
</evidence>
<feature type="region of interest" description="Disordered" evidence="2">
    <location>
        <begin position="1"/>
        <end position="80"/>
    </location>
</feature>
<evidence type="ECO:0000313" key="4">
    <source>
        <dbReference type="Proteomes" id="UP000316621"/>
    </source>
</evidence>
<dbReference type="PANTHER" id="PTHR34380:SF2">
    <property type="entry name" value="OS01G0656900 PROTEIN"/>
    <property type="match status" value="1"/>
</dbReference>
<evidence type="ECO:0000313" key="3">
    <source>
        <dbReference type="EMBL" id="RZC79886.1"/>
    </source>
</evidence>
<sequence>MSKKYGKNYQLKKTRGDDEGDSIQTGDSNCSRQMEDDLTGIQPPANDTSSDRIVEGGSANTGTKREKIKRMESSKEPKSLTRIREPVVGLESLEHYKSKCFELSVELEKKKVECTELQGKLAEVETRKTAAKDEIERTPEDATEHWRKMYSDLESRVLRIENQLESRVSNLESLVLRNGKGSSILRCVELHNAENMEAEARGLQNEVTQSGEKQKDKNSRSIPNVENNNGGGKDSHVYELKTEEKVLVYDVGINKHRESESEFPRYSAVNMSCGSLDLSSRGENIEEGKGWGYVEERPSQHGSLSQDHLEMSQKPFVNVVSCSGGESFGESFAEDSDSDLMDMMAMKYRTKNKDREIKWKFEADMLSSFEEDPELCMKAVCALYRQQISEDEISANGLFHYSDALSWNTLAVQCCKNLKACWPTFIYYLCAIA</sequence>
<keyword evidence="1" id="KW-0175">Coiled coil</keyword>
<dbReference type="PANTHER" id="PTHR34380">
    <property type="entry name" value="BNAA03G12380D PROTEIN"/>
    <property type="match status" value="1"/>
</dbReference>
<keyword evidence="4" id="KW-1185">Reference proteome</keyword>
<accession>A0A4Y7L3Y0</accession>
<dbReference type="Proteomes" id="UP000316621">
    <property type="component" value="Chromosome 10"/>
</dbReference>
<dbReference type="AlphaFoldDB" id="A0A4Y7L3Y0"/>
<feature type="coiled-coil region" evidence="1">
    <location>
        <begin position="107"/>
        <end position="134"/>
    </location>
</feature>
<feature type="compositionally biased region" description="Basic residues" evidence="2">
    <location>
        <begin position="1"/>
        <end position="13"/>
    </location>
</feature>
<reference evidence="3 4" key="1">
    <citation type="journal article" date="2018" name="Science">
        <title>The opium poppy genome and morphinan production.</title>
        <authorList>
            <person name="Guo L."/>
            <person name="Winzer T."/>
            <person name="Yang X."/>
            <person name="Li Y."/>
            <person name="Ning Z."/>
            <person name="He Z."/>
            <person name="Teodor R."/>
            <person name="Lu Y."/>
            <person name="Bowser T.A."/>
            <person name="Graham I.A."/>
            <person name="Ye K."/>
        </authorList>
    </citation>
    <scope>NUCLEOTIDE SEQUENCE [LARGE SCALE GENOMIC DNA]</scope>
    <source>
        <strain evidence="4">cv. HN1</strain>
        <tissue evidence="3">Leaves</tissue>
    </source>
</reference>